<feature type="region of interest" description="Disordered" evidence="1">
    <location>
        <begin position="506"/>
        <end position="546"/>
    </location>
</feature>
<feature type="compositionally biased region" description="Gly residues" evidence="1">
    <location>
        <begin position="1066"/>
        <end position="1075"/>
    </location>
</feature>
<evidence type="ECO:0000313" key="4">
    <source>
        <dbReference type="Proteomes" id="UP001273166"/>
    </source>
</evidence>
<feature type="compositionally biased region" description="Low complexity" evidence="1">
    <location>
        <begin position="910"/>
        <end position="928"/>
    </location>
</feature>
<organism evidence="3 4">
    <name type="scientific">Chaetomium strumarium</name>
    <dbReference type="NCBI Taxonomy" id="1170767"/>
    <lineage>
        <taxon>Eukaryota</taxon>
        <taxon>Fungi</taxon>
        <taxon>Dikarya</taxon>
        <taxon>Ascomycota</taxon>
        <taxon>Pezizomycotina</taxon>
        <taxon>Sordariomycetes</taxon>
        <taxon>Sordariomycetidae</taxon>
        <taxon>Sordariales</taxon>
        <taxon>Chaetomiaceae</taxon>
        <taxon>Chaetomium</taxon>
    </lineage>
</organism>
<feature type="compositionally biased region" description="Acidic residues" evidence="1">
    <location>
        <begin position="727"/>
        <end position="736"/>
    </location>
</feature>
<dbReference type="RefSeq" id="XP_062723255.1">
    <property type="nucleotide sequence ID" value="XM_062864786.1"/>
</dbReference>
<feature type="region of interest" description="Disordered" evidence="1">
    <location>
        <begin position="658"/>
        <end position="875"/>
    </location>
</feature>
<feature type="region of interest" description="Disordered" evidence="1">
    <location>
        <begin position="345"/>
        <end position="370"/>
    </location>
</feature>
<evidence type="ECO:0008006" key="5">
    <source>
        <dbReference type="Google" id="ProtNLM"/>
    </source>
</evidence>
<sequence length="1274" mass="133935">MLGSARGTRPRPRPRLRLCPTHRSAASVLTCAFAALGRATLVYAQPALPYIPTSILLPSDSEGNSSPVAYIFAPSADSPGAVDFLALDVSSTLRASSLQPTRLASALPFTGNGTTFAPSLLPNGTIAVVVGDCAPGSASSLWTTMPDPATTTTSSSTTTKKEPEWTSHSIAPFSGWDYAQSGPYHLGGILSFSAQLSPVLSPPTLYLYGGMCPLPNPSSSSPSLSSGEEENNWQSDARYSNRMLRLTSSSSSWDLSYAPGAQPVVAAAGFTLTALPPSLTNLSTTSTTSNSEKGGSSSGSSRIVTQQTSHVMLGGHTTAHAFVNMSTAAIWSLPEETWSFVTISSPLSSSGGTKTDLARRRQAGAGSGSEADVVVVDSRSGHTAVLSADGTRLVVYGGWVGDVDTPAVPQLAVLRLGVPGLSEWAWEIPSDTPQDGEEDGIGGGVYGHGAALLPGNVMMVYGGYEIVPEGGKGGVVKRRRAGGGRVFYNITSGRWSEEYVSPLTHLGSSGNGGGSTSDAGGGSTSSSSPGPSDNGDAPSSADDSSRKRQISLGVGLGVGGLILLLLAALGARWFRRRQKRRAARDETLRSLAQGVGVNGSLPRGLGEDDDEMLEREYAGTGLFPWTAAAAREWYTGGGGPYTQGRRSLGGYESLRRPGPSLQYYIPPPPSPSSASSGRLKGARGLHQPTYDFAPLGRARNGIEPIYEADEDEDGDLAKEGCPLSPDGNEEHDDGDDPFVTPTTLSSPRHSNSPTPPPSRGHAHAHGQGQGSQQQDPDVQGWVSDVDAPTTTSSSTSTGRLSPLRRALSIKSTRSAKSPSAGAQRATITTVVGSAFSSSPTTSSQPSLSDDGSHRTGSNLSERSRPGTGGPWAEDRVLLSRLHSTLSTTVAAGENTIITTIGGSGNSNKVGGRTRSDSATSTSASGKSYSTAKSHLNFAVLREEGPGLLMGTTTAASSGSTTTCTKEGDGRMGEDEEGEEEEDQWLHVHDYNEPGSPSKTKPHHHHQQQKLRRSWLRSLKRVFSGGTPTPTTTEAGSSSGSGSPTREALLWSSSDYYDELFGTTTTTGGGSGGGGLQRRRQQQQQQQDELDDWDRDIERAAAHRTVQIMFTVPKEPLRVVNAEIEREEESVLIVDPADEDKGHDSDSDNGRAAPAVDQHHHQEEQQQQHVRVPLPLPITQNDDDDNNNNNNANRHKDRGDRLSSTTLELPTGVSTSTSPSPSPSLRARAPSPSAISLTTATLHTAEAVRLERPPSKTRVLEMVESIESQSQSQPQ</sequence>
<reference evidence="3" key="2">
    <citation type="submission" date="2023-06" db="EMBL/GenBank/DDBJ databases">
        <authorList>
            <consortium name="Lawrence Berkeley National Laboratory"/>
            <person name="Mondo S.J."/>
            <person name="Hensen N."/>
            <person name="Bonometti L."/>
            <person name="Westerberg I."/>
            <person name="Brannstrom I.O."/>
            <person name="Guillou S."/>
            <person name="Cros-Aarteil S."/>
            <person name="Calhoun S."/>
            <person name="Haridas S."/>
            <person name="Kuo A."/>
            <person name="Pangilinan J."/>
            <person name="Riley R."/>
            <person name="Labutti K."/>
            <person name="Andreopoulos B."/>
            <person name="Lipzen A."/>
            <person name="Chen C."/>
            <person name="Yanf M."/>
            <person name="Daum C."/>
            <person name="Ng V."/>
            <person name="Clum A."/>
            <person name="Steindorff A."/>
            <person name="Ohm R."/>
            <person name="Martin F."/>
            <person name="Silar P."/>
            <person name="Natvig D."/>
            <person name="Lalanne C."/>
            <person name="Gautier V."/>
            <person name="Ament-Velasquez S.L."/>
            <person name="Kruys A."/>
            <person name="Hutchinson M.I."/>
            <person name="Powell A.J."/>
            <person name="Barry K."/>
            <person name="Miller A.N."/>
            <person name="Grigoriev I.V."/>
            <person name="Debuchy R."/>
            <person name="Gladieux P."/>
            <person name="Thoren M.H."/>
            <person name="Johannesson H."/>
        </authorList>
    </citation>
    <scope>NUCLEOTIDE SEQUENCE</scope>
    <source>
        <strain evidence="3">CBS 333.67</strain>
    </source>
</reference>
<dbReference type="AlphaFoldDB" id="A0AAJ0M3A1"/>
<feature type="compositionally biased region" description="Low complexity" evidence="1">
    <location>
        <begin position="950"/>
        <end position="962"/>
    </location>
</feature>
<evidence type="ECO:0000256" key="1">
    <source>
        <dbReference type="SAM" id="MobiDB-lite"/>
    </source>
</evidence>
<feature type="compositionally biased region" description="Low complexity" evidence="1">
    <location>
        <begin position="833"/>
        <end position="848"/>
    </location>
</feature>
<keyword evidence="2" id="KW-1133">Transmembrane helix</keyword>
<feature type="transmembrane region" description="Helical" evidence="2">
    <location>
        <begin position="550"/>
        <end position="574"/>
    </location>
</feature>
<feature type="compositionally biased region" description="Low complexity" evidence="1">
    <location>
        <begin position="1213"/>
        <end position="1232"/>
    </location>
</feature>
<gene>
    <name evidence="3" type="ORF">B0T15DRAFT_395498</name>
</gene>
<feature type="compositionally biased region" description="Polar residues" evidence="1">
    <location>
        <begin position="740"/>
        <end position="752"/>
    </location>
</feature>
<feature type="compositionally biased region" description="Low complexity" evidence="1">
    <location>
        <begin position="1023"/>
        <end position="1044"/>
    </location>
</feature>
<evidence type="ECO:0000256" key="2">
    <source>
        <dbReference type="SAM" id="Phobius"/>
    </source>
</evidence>
<feature type="compositionally biased region" description="Polar residues" evidence="1">
    <location>
        <begin position="899"/>
        <end position="908"/>
    </location>
</feature>
<protein>
    <recommendedName>
        <fullName evidence="5">Galactose oxidase</fullName>
    </recommendedName>
</protein>
<comment type="caution">
    <text evidence="3">The sequence shown here is derived from an EMBL/GenBank/DDBJ whole genome shotgun (WGS) entry which is preliminary data.</text>
</comment>
<feature type="compositionally biased region" description="Basic and acidic residues" evidence="1">
    <location>
        <begin position="1138"/>
        <end position="1148"/>
    </location>
</feature>
<dbReference type="InterPro" id="IPR015915">
    <property type="entry name" value="Kelch-typ_b-propeller"/>
</dbReference>
<dbReference type="EMBL" id="JAUDZG010000003">
    <property type="protein sequence ID" value="KAK3307475.1"/>
    <property type="molecule type" value="Genomic_DNA"/>
</dbReference>
<feature type="compositionally biased region" description="Gly residues" evidence="1">
    <location>
        <begin position="509"/>
        <end position="523"/>
    </location>
</feature>
<feature type="compositionally biased region" description="Basic and acidic residues" evidence="1">
    <location>
        <begin position="1156"/>
        <end position="1165"/>
    </location>
</feature>
<keyword evidence="2" id="KW-0472">Membrane</keyword>
<dbReference type="Pfam" id="PF03229">
    <property type="entry name" value="Alpha_GJ"/>
    <property type="match status" value="1"/>
</dbReference>
<keyword evidence="4" id="KW-1185">Reference proteome</keyword>
<name>A0AAJ0M3A1_9PEZI</name>
<feature type="compositionally biased region" description="Basic residues" evidence="1">
    <location>
        <begin position="999"/>
        <end position="1019"/>
    </location>
</feature>
<proteinExistence type="predicted"/>
<reference evidence="3" key="1">
    <citation type="journal article" date="2023" name="Mol. Phylogenet. Evol.">
        <title>Genome-scale phylogeny and comparative genomics of the fungal order Sordariales.</title>
        <authorList>
            <person name="Hensen N."/>
            <person name="Bonometti L."/>
            <person name="Westerberg I."/>
            <person name="Brannstrom I.O."/>
            <person name="Guillou S."/>
            <person name="Cros-Aarteil S."/>
            <person name="Calhoun S."/>
            <person name="Haridas S."/>
            <person name="Kuo A."/>
            <person name="Mondo S."/>
            <person name="Pangilinan J."/>
            <person name="Riley R."/>
            <person name="LaButti K."/>
            <person name="Andreopoulos B."/>
            <person name="Lipzen A."/>
            <person name="Chen C."/>
            <person name="Yan M."/>
            <person name="Daum C."/>
            <person name="Ng V."/>
            <person name="Clum A."/>
            <person name="Steindorff A."/>
            <person name="Ohm R.A."/>
            <person name="Martin F."/>
            <person name="Silar P."/>
            <person name="Natvig D.O."/>
            <person name="Lalanne C."/>
            <person name="Gautier V."/>
            <person name="Ament-Velasquez S.L."/>
            <person name="Kruys A."/>
            <person name="Hutchinson M.I."/>
            <person name="Powell A.J."/>
            <person name="Barry K."/>
            <person name="Miller A.N."/>
            <person name="Grigoriev I.V."/>
            <person name="Debuchy R."/>
            <person name="Gladieux P."/>
            <person name="Hiltunen Thoren M."/>
            <person name="Johannesson H."/>
        </authorList>
    </citation>
    <scope>NUCLEOTIDE SEQUENCE</scope>
    <source>
        <strain evidence="3">CBS 333.67</strain>
    </source>
</reference>
<feature type="compositionally biased region" description="Low complexity" evidence="1">
    <location>
        <begin position="524"/>
        <end position="540"/>
    </location>
</feature>
<feature type="compositionally biased region" description="Acidic residues" evidence="1">
    <location>
        <begin position="973"/>
        <end position="982"/>
    </location>
</feature>
<feature type="region of interest" description="Disordered" evidence="1">
    <location>
        <begin position="141"/>
        <end position="165"/>
    </location>
</feature>
<evidence type="ECO:0000313" key="3">
    <source>
        <dbReference type="EMBL" id="KAK3307475.1"/>
    </source>
</evidence>
<dbReference type="Gene3D" id="2.120.10.80">
    <property type="entry name" value="Kelch-type beta propeller"/>
    <property type="match status" value="1"/>
</dbReference>
<feature type="compositionally biased region" description="Low complexity" evidence="1">
    <location>
        <begin position="279"/>
        <end position="301"/>
    </location>
</feature>
<feature type="region of interest" description="Disordered" evidence="1">
    <location>
        <begin position="950"/>
        <end position="1095"/>
    </location>
</feature>
<keyword evidence="2" id="KW-0812">Transmembrane</keyword>
<feature type="region of interest" description="Disordered" evidence="1">
    <location>
        <begin position="279"/>
        <end position="303"/>
    </location>
</feature>
<feature type="region of interest" description="Disordered" evidence="1">
    <location>
        <begin position="899"/>
        <end position="928"/>
    </location>
</feature>
<dbReference type="GeneID" id="87883615"/>
<dbReference type="Proteomes" id="UP001273166">
    <property type="component" value="Unassembled WGS sequence"/>
</dbReference>
<feature type="region of interest" description="Disordered" evidence="1">
    <location>
        <begin position="1129"/>
        <end position="1232"/>
    </location>
</feature>
<accession>A0AAJ0M3A1</accession>
<dbReference type="InterPro" id="IPR004913">
    <property type="entry name" value="Herpes_gJ"/>
</dbReference>